<dbReference type="STRING" id="1231657.A0A1Y1ZIN7"/>
<comment type="caution">
    <text evidence="5">The sequence shown here is derived from an EMBL/GenBank/DDBJ whole genome shotgun (WGS) entry which is preliminary data.</text>
</comment>
<dbReference type="Pfam" id="PF24809">
    <property type="entry name" value="DUF7708"/>
    <property type="match status" value="1"/>
</dbReference>
<proteinExistence type="predicted"/>
<dbReference type="OrthoDB" id="5430339at2759"/>
<evidence type="ECO:0000256" key="1">
    <source>
        <dbReference type="ARBA" id="ARBA00022737"/>
    </source>
</evidence>
<evidence type="ECO:0000313" key="6">
    <source>
        <dbReference type="Proteomes" id="UP000193144"/>
    </source>
</evidence>
<protein>
    <submittedName>
        <fullName evidence="5">Uncharacterized protein</fullName>
    </submittedName>
</protein>
<gene>
    <name evidence="5" type="ORF">BCR34DRAFT_355975</name>
</gene>
<feature type="domain" description="DUF7708" evidence="3">
    <location>
        <begin position="76"/>
        <end position="209"/>
    </location>
</feature>
<dbReference type="InterPro" id="IPR056884">
    <property type="entry name" value="NPHP3-like_N"/>
</dbReference>
<dbReference type="Gene3D" id="3.40.50.300">
    <property type="entry name" value="P-loop containing nucleotide triphosphate hydrolases"/>
    <property type="match status" value="1"/>
</dbReference>
<dbReference type="PANTHER" id="PTHR10039:SF14">
    <property type="entry name" value="NACHT DOMAIN-CONTAINING PROTEIN"/>
    <property type="match status" value="1"/>
</dbReference>
<sequence>MSSISSKSFSAKEAVEDAKAAFAKLPHGSPLFQQCISDQITIDTVLETLKEKASMYRRRKCTNILERFYRYTSWMTNISRSIDVAVNASAGIACPVWAPIKFVLMISQENTSATENILCVIQSIADNLPRIDLYSQFHEEVHFQVALVNLFTVITEFAVRATRFFGRRTPVRLGFLVLRNFKDEFGVLLATIERRTRVIDDTAIALHQRHTEEYMRVTQDRNQQENRMRAMKWLKPCNIQELHDKNLAMIANSTCEWILSHGPFRDWNEGHQSTEPTSMLVIHGPAGCGKSLLASFIFNMFADVPKVSVRTDPPAAQRTTLFFAFSAGETHRGTLASLARTLLSQMLQNDQQNFITPLLDELMQKSSVSTSDLFATLKAAIEVQSQSFTIIVDGIDECSESRDELFKQISRVSHGKSRLKIILLGQTHAFTRLFAVLPDVVAIPITPEINQADIQTVINHEIYQSRSFWGDEHVSDQISRSLSATADGMFLWVRLMLDYLRTASCESELYTFLQDLPHGLDQTYILLLNRLSAQLHGHQQRLISRLFALLISCGRPLTPEELGLAYALSIAPEETSSTQDILSYTLKFSAEHIVELCGGFVVFSGGKFDMVHNSAREFLTKESTEHLTLCSTTSRNISPVNLRRSHELFGNVCLRLFRHIEEVESEAGGMLAKSTPLVEYAHLYTIYHLNNSGRRTQDLEASVSSLLHSRYLGEVFRQDFEVGNGPAPETIFDALILFDIMMVEDPETSGNQGLEAIVSSLEDLEAQVEHDSTMTTSQALLKSIPSTASDDNLPQPEIADSEPKSFDGHTTEVPFALPSPIAQPVHETADIPIRHSAFGPSEPRGSPAHARASRILARGASKRVVDSNFQKNWLQQYHMIHSGRQFSLALGFIRRLCVRNTIKDPLRVLLDMIKQSSKVTSPLVLTAITWYYYRMGRVEEALEIGQTCCERLADQDTALHVCHALLFGMISAESGERHAGIEHLRYGLRNISRYPTLKPLYSEDYLRFCLGECHYWVGEDDKAQEILSVLLQNNRTTTLWNGYDARAYFYLAESERCTGQLESASRHFLQFKEKCDKLYPPPERLEMEEWLVPDYARMLFYLGKYYFDIHQDNNALEIFRAYIEFQNSRPSVFDRKQRTEGYMSLLLWHSQNDSQDSLVLRIEAQCRLHGPESCFKELENRYRASKAALQGSSLSLRVLDQFVEYHKAYELAHADPREHSFMDFALGFHWQFHLYDRAEKDAEALEATWSCLHAMIEAAVEDLPLDSWSLSVAASLQNMSVSANGSGLHPLATYSARVASNFILHANTTDPDYEDIAKSIFGQTIEAFHGLGQAEVGSQFTDFDSSVERQRLDILQSRYLLGPAALRDGYKKTESLLLPESWQDAQRKYLLTRPRELDISPLM</sequence>
<feature type="domain" description="Nephrocystin 3-like N-terminal" evidence="4">
    <location>
        <begin position="254"/>
        <end position="423"/>
    </location>
</feature>
<dbReference type="Gene3D" id="1.25.40.10">
    <property type="entry name" value="Tetratricopeptide repeat domain"/>
    <property type="match status" value="1"/>
</dbReference>
<accession>A0A1Y1ZIN7</accession>
<evidence type="ECO:0000313" key="5">
    <source>
        <dbReference type="EMBL" id="ORY10120.1"/>
    </source>
</evidence>
<dbReference type="InterPro" id="IPR056125">
    <property type="entry name" value="DUF7708"/>
</dbReference>
<dbReference type="InterPro" id="IPR011990">
    <property type="entry name" value="TPR-like_helical_dom_sf"/>
</dbReference>
<dbReference type="InterPro" id="IPR027417">
    <property type="entry name" value="P-loop_NTPase"/>
</dbReference>
<organism evidence="5 6">
    <name type="scientific">Clohesyomyces aquaticus</name>
    <dbReference type="NCBI Taxonomy" id="1231657"/>
    <lineage>
        <taxon>Eukaryota</taxon>
        <taxon>Fungi</taxon>
        <taxon>Dikarya</taxon>
        <taxon>Ascomycota</taxon>
        <taxon>Pezizomycotina</taxon>
        <taxon>Dothideomycetes</taxon>
        <taxon>Pleosporomycetidae</taxon>
        <taxon>Pleosporales</taxon>
        <taxon>Lindgomycetaceae</taxon>
        <taxon>Clohesyomyces</taxon>
    </lineage>
</organism>
<keyword evidence="6" id="KW-1185">Reference proteome</keyword>
<reference evidence="5 6" key="1">
    <citation type="submission" date="2016-07" db="EMBL/GenBank/DDBJ databases">
        <title>Pervasive Adenine N6-methylation of Active Genes in Fungi.</title>
        <authorList>
            <consortium name="DOE Joint Genome Institute"/>
            <person name="Mondo S.J."/>
            <person name="Dannebaum R.O."/>
            <person name="Kuo R.C."/>
            <person name="Labutti K."/>
            <person name="Haridas S."/>
            <person name="Kuo A."/>
            <person name="Salamov A."/>
            <person name="Ahrendt S.R."/>
            <person name="Lipzen A."/>
            <person name="Sullivan W."/>
            <person name="Andreopoulos W.B."/>
            <person name="Clum A."/>
            <person name="Lindquist E."/>
            <person name="Daum C."/>
            <person name="Ramamoorthy G.K."/>
            <person name="Gryganskyi A."/>
            <person name="Culley D."/>
            <person name="Magnuson J.K."/>
            <person name="James T.Y."/>
            <person name="O'Malley M.A."/>
            <person name="Stajich J.E."/>
            <person name="Spatafora J.W."/>
            <person name="Visel A."/>
            <person name="Grigoriev I.V."/>
        </authorList>
    </citation>
    <scope>NUCLEOTIDE SEQUENCE [LARGE SCALE GENOMIC DNA]</scope>
    <source>
        <strain evidence="5 6">CBS 115471</strain>
    </source>
</reference>
<dbReference type="Pfam" id="PF24883">
    <property type="entry name" value="NPHP3_N"/>
    <property type="match status" value="1"/>
</dbReference>
<feature type="region of interest" description="Disordered" evidence="2">
    <location>
        <begin position="786"/>
        <end position="810"/>
    </location>
</feature>
<name>A0A1Y1ZIN7_9PLEO</name>
<dbReference type="PANTHER" id="PTHR10039">
    <property type="entry name" value="AMELOGENIN"/>
    <property type="match status" value="1"/>
</dbReference>
<feature type="compositionally biased region" description="Basic and acidic residues" evidence="2">
    <location>
        <begin position="801"/>
        <end position="810"/>
    </location>
</feature>
<evidence type="ECO:0000256" key="2">
    <source>
        <dbReference type="SAM" id="MobiDB-lite"/>
    </source>
</evidence>
<dbReference type="SUPFAM" id="SSF48452">
    <property type="entry name" value="TPR-like"/>
    <property type="match status" value="1"/>
</dbReference>
<dbReference type="EMBL" id="MCFA01000077">
    <property type="protein sequence ID" value="ORY10120.1"/>
    <property type="molecule type" value="Genomic_DNA"/>
</dbReference>
<dbReference type="Proteomes" id="UP000193144">
    <property type="component" value="Unassembled WGS sequence"/>
</dbReference>
<evidence type="ECO:0000259" key="4">
    <source>
        <dbReference type="Pfam" id="PF24883"/>
    </source>
</evidence>
<evidence type="ECO:0000259" key="3">
    <source>
        <dbReference type="Pfam" id="PF24809"/>
    </source>
</evidence>
<dbReference type="SUPFAM" id="SSF52540">
    <property type="entry name" value="P-loop containing nucleoside triphosphate hydrolases"/>
    <property type="match status" value="1"/>
</dbReference>
<keyword evidence="1" id="KW-0677">Repeat</keyword>